<dbReference type="Gene3D" id="3.40.1160.10">
    <property type="entry name" value="Acetylglutamate kinase-like"/>
    <property type="match status" value="1"/>
</dbReference>
<feature type="binding site" evidence="11">
    <location>
        <begin position="138"/>
        <end position="145"/>
    </location>
    <ligand>
        <name>UMP</name>
        <dbReference type="ChEBI" id="CHEBI:57865"/>
    </ligand>
</feature>
<keyword evidence="9 11" id="KW-0665">Pyrimidine biosynthesis</keyword>
<comment type="activity regulation">
    <text evidence="11">Inhibited by UTP.</text>
</comment>
<evidence type="ECO:0000256" key="11">
    <source>
        <dbReference type="HAMAP-Rule" id="MF_01220"/>
    </source>
</evidence>
<evidence type="ECO:0000256" key="8">
    <source>
        <dbReference type="ARBA" id="ARBA00022840"/>
    </source>
</evidence>
<feature type="domain" description="Aspartate/glutamate/uridylate kinase" evidence="12">
    <location>
        <begin position="11"/>
        <end position="219"/>
    </location>
</feature>
<dbReference type="RefSeq" id="WP_016503726.1">
    <property type="nucleotide sequence ID" value="NZ_AMSD01000001.1"/>
</dbReference>
<comment type="subcellular location">
    <subcellularLocation>
        <location evidence="1 11">Cytoplasm</location>
    </subcellularLocation>
</comment>
<dbReference type="GO" id="GO:0044210">
    <property type="term" value="P:'de novo' CTP biosynthetic process"/>
    <property type="evidence" value="ECO:0007669"/>
    <property type="project" value="UniProtKB-UniRule"/>
</dbReference>
<evidence type="ECO:0000259" key="12">
    <source>
        <dbReference type="Pfam" id="PF00696"/>
    </source>
</evidence>
<feature type="binding site" evidence="11">
    <location>
        <position position="57"/>
    </location>
    <ligand>
        <name>UMP</name>
        <dbReference type="ChEBI" id="CHEBI:57865"/>
    </ligand>
</feature>
<evidence type="ECO:0000256" key="3">
    <source>
        <dbReference type="ARBA" id="ARBA00007614"/>
    </source>
</evidence>
<proteinExistence type="inferred from homology"/>
<dbReference type="Proteomes" id="UP000053688">
    <property type="component" value="Unassembled WGS sequence"/>
</dbReference>
<dbReference type="STRING" id="28176.CF66_2005"/>
<comment type="similarity">
    <text evidence="3 11">Belongs to the UMP kinase family.</text>
</comment>
<name>S3EIB5_9GAMM</name>
<dbReference type="InterPro" id="IPR036393">
    <property type="entry name" value="AceGlu_kinase-like_sf"/>
</dbReference>
<feature type="binding site" evidence="11">
    <location>
        <position position="77"/>
    </location>
    <ligand>
        <name>UMP</name>
        <dbReference type="ChEBI" id="CHEBI:57865"/>
    </ligand>
</feature>
<dbReference type="Pfam" id="PF00696">
    <property type="entry name" value="AA_kinase"/>
    <property type="match status" value="1"/>
</dbReference>
<keyword evidence="4 11" id="KW-0963">Cytoplasm</keyword>
<evidence type="ECO:0000256" key="6">
    <source>
        <dbReference type="ARBA" id="ARBA00022741"/>
    </source>
</evidence>
<feature type="binding site" evidence="11">
    <location>
        <position position="62"/>
    </location>
    <ligand>
        <name>ATP</name>
        <dbReference type="ChEBI" id="CHEBI:30616"/>
    </ligand>
</feature>
<evidence type="ECO:0000313" key="13">
    <source>
        <dbReference type="EMBL" id="EPE37928.1"/>
    </source>
</evidence>
<feature type="binding site" evidence="11">
    <location>
        <position position="174"/>
    </location>
    <ligand>
        <name>ATP</name>
        <dbReference type="ChEBI" id="CHEBI:30616"/>
    </ligand>
</feature>
<dbReference type="eggNOG" id="COG0528">
    <property type="taxonomic scope" value="Bacteria"/>
</dbReference>
<sequence length="242" mass="26747">MIMNLKPIYHRILLKLSGEALQGKEKYGIDPVILHRIAKELKEIVKLGVQIGIVVGGGNLFRGAALEKAGMNRIMADHMGMVATVMNGLALYDTFQRLSIKTRLVSAISLNSICDNYNFIDVINQLDQGYVLIFTAGTGNPFFTTDSAACLRGIEIEADIVLKATKVDGIFSEDPISNPGAKLYKQLSYNDVIKKELQIMDLSAFILARDHKMPIYVFNMNKPGMLYKVVMGKAKGTLICNE</sequence>
<comment type="function">
    <text evidence="11">Catalyzes the reversible phosphorylation of UMP to UDP.</text>
</comment>
<evidence type="ECO:0000256" key="10">
    <source>
        <dbReference type="ARBA" id="ARBA00047767"/>
    </source>
</evidence>
<dbReference type="FunFam" id="3.40.1160.10:FF:000001">
    <property type="entry name" value="Uridylate kinase"/>
    <property type="match status" value="1"/>
</dbReference>
<dbReference type="InterPro" id="IPR011817">
    <property type="entry name" value="Uridylate_kinase"/>
</dbReference>
<feature type="binding site" evidence="11">
    <location>
        <begin position="15"/>
        <end position="18"/>
    </location>
    <ligand>
        <name>ATP</name>
        <dbReference type="ChEBI" id="CHEBI:30616"/>
    </ligand>
</feature>
<dbReference type="EC" id="2.7.4.22" evidence="11"/>
<dbReference type="NCBIfam" id="TIGR02075">
    <property type="entry name" value="pyrH_bact"/>
    <property type="match status" value="1"/>
</dbReference>
<gene>
    <name evidence="11 13" type="primary">pyrH</name>
    <name evidence="13" type="ORF">O1U_0391</name>
</gene>
<feature type="binding site" evidence="11">
    <location>
        <position position="171"/>
    </location>
    <ligand>
        <name>ATP</name>
        <dbReference type="ChEBI" id="CHEBI:30616"/>
    </ligand>
</feature>
<accession>S3EIB5</accession>
<dbReference type="GO" id="GO:0005524">
    <property type="term" value="F:ATP binding"/>
    <property type="evidence" value="ECO:0007669"/>
    <property type="project" value="UniProtKB-KW"/>
</dbReference>
<evidence type="ECO:0000256" key="1">
    <source>
        <dbReference type="ARBA" id="ARBA00004496"/>
    </source>
</evidence>
<protein>
    <recommendedName>
        <fullName evidence="11">Uridylate kinase</fullName>
        <shortName evidence="11">UK</shortName>
        <ecNumber evidence="11">2.7.4.22</ecNumber>
    </recommendedName>
    <alternativeName>
        <fullName evidence="11">Uridine monophosphate kinase</fullName>
        <shortName evidence="11">UMP kinase</shortName>
        <shortName evidence="11">UMPK</shortName>
    </alternativeName>
</protein>
<dbReference type="EMBL" id="AMSD01000001">
    <property type="protein sequence ID" value="EPE37928.1"/>
    <property type="molecule type" value="Genomic_DNA"/>
</dbReference>
<keyword evidence="5 11" id="KW-0808">Transferase</keyword>
<dbReference type="PANTHER" id="PTHR42833:SF4">
    <property type="entry name" value="URIDYLATE KINASE PUMPKIN, CHLOROPLASTIC"/>
    <property type="match status" value="1"/>
</dbReference>
<dbReference type="PIRSF" id="PIRSF005650">
    <property type="entry name" value="Uridylate_kin"/>
    <property type="match status" value="1"/>
</dbReference>
<comment type="pathway">
    <text evidence="2 11">Pyrimidine metabolism; CTP biosynthesis via de novo pathway; UDP from UMP (UMPK route): step 1/1.</text>
</comment>
<dbReference type="PATRIC" id="fig|1236703.3.peg.386"/>
<dbReference type="InterPro" id="IPR015963">
    <property type="entry name" value="Uridylate_kinase_bac"/>
</dbReference>
<keyword evidence="14" id="KW-1185">Reference proteome</keyword>
<keyword evidence="6 11" id="KW-0547">Nucleotide-binding</keyword>
<comment type="caution">
    <text evidence="13">The sequence shown here is derived from an EMBL/GenBank/DDBJ whole genome shotgun (WGS) entry which is preliminary data.</text>
</comment>
<dbReference type="HAMAP" id="MF_01220_B">
    <property type="entry name" value="PyrH_B"/>
    <property type="match status" value="1"/>
</dbReference>
<evidence type="ECO:0000313" key="14">
    <source>
        <dbReference type="Proteomes" id="UP000053688"/>
    </source>
</evidence>
<comment type="subunit">
    <text evidence="11">Homohexamer.</text>
</comment>
<comment type="catalytic activity">
    <reaction evidence="10 11">
        <text>UMP + ATP = UDP + ADP</text>
        <dbReference type="Rhea" id="RHEA:24400"/>
        <dbReference type="ChEBI" id="CHEBI:30616"/>
        <dbReference type="ChEBI" id="CHEBI:57865"/>
        <dbReference type="ChEBI" id="CHEBI:58223"/>
        <dbReference type="ChEBI" id="CHEBI:456216"/>
        <dbReference type="EC" id="2.7.4.22"/>
    </reaction>
</comment>
<dbReference type="AlphaFoldDB" id="S3EIB5"/>
<keyword evidence="8 11" id="KW-0067">ATP-binding</keyword>
<dbReference type="GO" id="GO:0033862">
    <property type="term" value="F:UMP kinase activity"/>
    <property type="evidence" value="ECO:0007669"/>
    <property type="project" value="UniProtKB-EC"/>
</dbReference>
<dbReference type="PANTHER" id="PTHR42833">
    <property type="entry name" value="URIDYLATE KINASE"/>
    <property type="match status" value="1"/>
</dbReference>
<evidence type="ECO:0000256" key="5">
    <source>
        <dbReference type="ARBA" id="ARBA00022679"/>
    </source>
</evidence>
<evidence type="ECO:0000256" key="2">
    <source>
        <dbReference type="ARBA" id="ARBA00004791"/>
    </source>
</evidence>
<dbReference type="InterPro" id="IPR001048">
    <property type="entry name" value="Asp/Glu/Uridylate_kinase"/>
</dbReference>
<evidence type="ECO:0000256" key="9">
    <source>
        <dbReference type="ARBA" id="ARBA00022975"/>
    </source>
</evidence>
<reference evidence="13 14" key="1">
    <citation type="journal article" date="2014" name="Environ. Microbiol.">
        <title>Genomic signatures of obligate host dependence in the luminous bacterial symbiont of a vertebrate.</title>
        <authorList>
            <person name="Hendry T.A."/>
            <person name="de Wet J.R."/>
            <person name="Dunlap P.V."/>
        </authorList>
    </citation>
    <scope>NUCLEOTIDE SEQUENCE [LARGE SCALE GENOMIC DNA]</scope>
    <source>
        <strain evidence="13 14">Akat1</strain>
    </source>
</reference>
<dbReference type="SUPFAM" id="SSF53633">
    <property type="entry name" value="Carbamate kinase-like"/>
    <property type="match status" value="1"/>
</dbReference>
<dbReference type="CDD" id="cd04254">
    <property type="entry name" value="AAK_UMPK-PyrH-Ec"/>
    <property type="match status" value="1"/>
</dbReference>
<evidence type="ECO:0000256" key="4">
    <source>
        <dbReference type="ARBA" id="ARBA00022490"/>
    </source>
</evidence>
<evidence type="ECO:0000256" key="7">
    <source>
        <dbReference type="ARBA" id="ARBA00022777"/>
    </source>
</evidence>
<dbReference type="GO" id="GO:0005829">
    <property type="term" value="C:cytosol"/>
    <property type="evidence" value="ECO:0007669"/>
    <property type="project" value="TreeGrafter"/>
</dbReference>
<feature type="binding site" evidence="11">
    <location>
        <position position="58"/>
    </location>
    <ligand>
        <name>ATP</name>
        <dbReference type="ChEBI" id="CHEBI:30616"/>
    </ligand>
</feature>
<dbReference type="GO" id="GO:0006225">
    <property type="term" value="P:UDP biosynthetic process"/>
    <property type="evidence" value="ECO:0007669"/>
    <property type="project" value="TreeGrafter"/>
</dbReference>
<dbReference type="UniPathway" id="UPA00159">
    <property type="reaction ID" value="UER00275"/>
</dbReference>
<keyword evidence="7 11" id="KW-0418">Kinase</keyword>
<feature type="binding site" evidence="11">
    <location>
        <position position="165"/>
    </location>
    <ligand>
        <name>ATP</name>
        <dbReference type="ChEBI" id="CHEBI:30616"/>
    </ligand>
</feature>
<comment type="caution">
    <text evidence="11">Lacks conserved residue(s) required for the propagation of feature annotation.</text>
</comment>
<organism evidence="13 14">
    <name type="scientific">Candidatus Photodesmus katoptron Akat1</name>
    <dbReference type="NCBI Taxonomy" id="1236703"/>
    <lineage>
        <taxon>Bacteria</taxon>
        <taxon>Pseudomonadati</taxon>
        <taxon>Pseudomonadota</taxon>
        <taxon>Gammaproteobacteria</taxon>
        <taxon>Vibrionales</taxon>
        <taxon>Vibrionaceae</taxon>
        <taxon>Candidatus Photodesmus</taxon>
    </lineage>
</organism>